<dbReference type="Proteomes" id="UP001501237">
    <property type="component" value="Unassembled WGS sequence"/>
</dbReference>
<dbReference type="InterPro" id="IPR043917">
    <property type="entry name" value="DUF5753"/>
</dbReference>
<dbReference type="EMBL" id="BAAAUV010000009">
    <property type="protein sequence ID" value="GAA3217492.1"/>
    <property type="molecule type" value="Genomic_DNA"/>
</dbReference>
<dbReference type="CDD" id="cd00093">
    <property type="entry name" value="HTH_XRE"/>
    <property type="match status" value="1"/>
</dbReference>
<dbReference type="InterPro" id="IPR001387">
    <property type="entry name" value="Cro/C1-type_HTH"/>
</dbReference>
<evidence type="ECO:0000313" key="2">
    <source>
        <dbReference type="EMBL" id="GAA3217492.1"/>
    </source>
</evidence>
<organism evidence="2 3">
    <name type="scientific">Actinocorallia longicatena</name>
    <dbReference type="NCBI Taxonomy" id="111803"/>
    <lineage>
        <taxon>Bacteria</taxon>
        <taxon>Bacillati</taxon>
        <taxon>Actinomycetota</taxon>
        <taxon>Actinomycetes</taxon>
        <taxon>Streptosporangiales</taxon>
        <taxon>Thermomonosporaceae</taxon>
        <taxon>Actinocorallia</taxon>
    </lineage>
</organism>
<name>A0ABP6QCE7_9ACTN</name>
<proteinExistence type="predicted"/>
<dbReference type="SUPFAM" id="SSF47413">
    <property type="entry name" value="lambda repressor-like DNA-binding domains"/>
    <property type="match status" value="1"/>
</dbReference>
<keyword evidence="3" id="KW-1185">Reference proteome</keyword>
<evidence type="ECO:0000313" key="3">
    <source>
        <dbReference type="Proteomes" id="UP001501237"/>
    </source>
</evidence>
<dbReference type="Gene3D" id="1.10.260.40">
    <property type="entry name" value="lambda repressor-like DNA-binding domains"/>
    <property type="match status" value="1"/>
</dbReference>
<accession>A0ABP6QCE7</accession>
<dbReference type="Pfam" id="PF19054">
    <property type="entry name" value="DUF5753"/>
    <property type="match status" value="1"/>
</dbReference>
<feature type="domain" description="HTH cro/C1-type" evidence="1">
    <location>
        <begin position="18"/>
        <end position="72"/>
    </location>
</feature>
<dbReference type="PROSITE" id="PS50943">
    <property type="entry name" value="HTH_CROC1"/>
    <property type="match status" value="1"/>
</dbReference>
<comment type="caution">
    <text evidence="2">The sequence shown here is derived from an EMBL/GenBank/DDBJ whole genome shotgun (WGS) entry which is preliminary data.</text>
</comment>
<dbReference type="SMART" id="SM00530">
    <property type="entry name" value="HTH_XRE"/>
    <property type="match status" value="1"/>
</dbReference>
<dbReference type="RefSeq" id="WP_344830437.1">
    <property type="nucleotide sequence ID" value="NZ_BAAAUV010000009.1"/>
</dbReference>
<reference evidence="3" key="1">
    <citation type="journal article" date="2019" name="Int. J. Syst. Evol. Microbiol.">
        <title>The Global Catalogue of Microorganisms (GCM) 10K type strain sequencing project: providing services to taxonomists for standard genome sequencing and annotation.</title>
        <authorList>
            <consortium name="The Broad Institute Genomics Platform"/>
            <consortium name="The Broad Institute Genome Sequencing Center for Infectious Disease"/>
            <person name="Wu L."/>
            <person name="Ma J."/>
        </authorList>
    </citation>
    <scope>NUCLEOTIDE SEQUENCE [LARGE SCALE GENOMIC DNA]</scope>
    <source>
        <strain evidence="3">JCM 9377</strain>
    </source>
</reference>
<protein>
    <submittedName>
        <fullName evidence="2">Helix-turn-helix transcriptional regulator</fullName>
    </submittedName>
</protein>
<dbReference type="Pfam" id="PF13560">
    <property type="entry name" value="HTH_31"/>
    <property type="match status" value="1"/>
</dbReference>
<dbReference type="InterPro" id="IPR010982">
    <property type="entry name" value="Lambda_DNA-bd_dom_sf"/>
</dbReference>
<sequence length="283" mass="32240">MSVESRSTTRRRYIARYLRDLRDSKRYTLEAAGRLLDRSPSSLSMIENARQGVRPRDLEHILRRYGVPIDGPDARGLIELTRQDTRSGWWAVYGDLMTPEALDLCSLEANTGSFRHLAVDSVPGLAQTEDYAAAMIMNQMGDIDGAIGRRYVEFRMERQQVLHGPHRPDLHFIIDESGLRRAPAGDRVMRVQLERLLQLSEHPGTTIQVRPYESLVLIGPPYSILQLARTNITLILVEQLFNRWVVDDQPKARQYQEAFTRASALLPTPAESRDIIHRIASAL</sequence>
<evidence type="ECO:0000259" key="1">
    <source>
        <dbReference type="PROSITE" id="PS50943"/>
    </source>
</evidence>
<gene>
    <name evidence="2" type="ORF">GCM10010468_40300</name>
</gene>